<dbReference type="AlphaFoldDB" id="A0A7C3E640"/>
<feature type="transmembrane region" description="Helical" evidence="6">
    <location>
        <begin position="150"/>
        <end position="170"/>
    </location>
</feature>
<protein>
    <submittedName>
        <fullName evidence="7">Hydrogenase</fullName>
    </submittedName>
</protein>
<reference evidence="7" key="1">
    <citation type="journal article" date="2020" name="mSystems">
        <title>Genome- and Community-Level Interaction Insights into Carbon Utilization and Element Cycling Functions of Hydrothermarchaeota in Hydrothermal Sediment.</title>
        <authorList>
            <person name="Zhou Z."/>
            <person name="Liu Y."/>
            <person name="Xu W."/>
            <person name="Pan J."/>
            <person name="Luo Z.H."/>
            <person name="Li M."/>
        </authorList>
    </citation>
    <scope>NUCLEOTIDE SEQUENCE [LARGE SCALE GENOMIC DNA]</scope>
    <source>
        <strain evidence="7">SpSt-503</strain>
    </source>
</reference>
<feature type="transmembrane region" description="Helical" evidence="6">
    <location>
        <begin position="58"/>
        <end position="77"/>
    </location>
</feature>
<accession>A0A7C3E640</accession>
<feature type="transmembrane region" description="Helical" evidence="6">
    <location>
        <begin position="176"/>
        <end position="197"/>
    </location>
</feature>
<name>A0A7C3E640_9SPIR</name>
<evidence type="ECO:0000256" key="4">
    <source>
        <dbReference type="ARBA" id="ARBA00022989"/>
    </source>
</evidence>
<proteinExistence type="predicted"/>
<dbReference type="InterPro" id="IPR038730">
    <property type="entry name" value="HyfE-like"/>
</dbReference>
<dbReference type="GO" id="GO:0005886">
    <property type="term" value="C:plasma membrane"/>
    <property type="evidence" value="ECO:0007669"/>
    <property type="project" value="UniProtKB-SubCell"/>
</dbReference>
<evidence type="ECO:0000256" key="5">
    <source>
        <dbReference type="ARBA" id="ARBA00023136"/>
    </source>
</evidence>
<evidence type="ECO:0000256" key="3">
    <source>
        <dbReference type="ARBA" id="ARBA00022692"/>
    </source>
</evidence>
<feature type="transmembrane region" description="Helical" evidence="6">
    <location>
        <begin position="6"/>
        <end position="21"/>
    </location>
</feature>
<keyword evidence="5 6" id="KW-0472">Membrane</keyword>
<comment type="subcellular location">
    <subcellularLocation>
        <location evidence="1">Cell membrane</location>
        <topology evidence="1">Multi-pass membrane protein</topology>
    </subcellularLocation>
</comment>
<feature type="transmembrane region" description="Helical" evidence="6">
    <location>
        <begin position="119"/>
        <end position="138"/>
    </location>
</feature>
<sequence length="213" mass="23095">MNDILNVLFVLILTLNLFALGNGRILSIIRIVAAQGVILGIIPLLMHSELTIPELISSAAAILLKAIIIPAMMTKALRDAKIKREVEPLVGLLPSTIIGALATAITFLAFARWNTTVEGHALLIIPTSISTVIAGFILLTTRFKALSQVLGYLVLENGIYIFSLLLIEAIPLVVEMGMLLDLFVSVFVVSIITNHINRAFSSLDTRKLATLKE</sequence>
<keyword evidence="4 6" id="KW-1133">Transmembrane helix</keyword>
<dbReference type="PANTHER" id="PTHR38601">
    <property type="entry name" value="HYDROGENASE-4 COMPONENT E"/>
    <property type="match status" value="1"/>
</dbReference>
<feature type="transmembrane region" description="Helical" evidence="6">
    <location>
        <begin position="28"/>
        <end position="46"/>
    </location>
</feature>
<keyword evidence="2" id="KW-1003">Cell membrane</keyword>
<comment type="caution">
    <text evidence="7">The sequence shown here is derived from an EMBL/GenBank/DDBJ whole genome shotgun (WGS) entry which is preliminary data.</text>
</comment>
<feature type="transmembrane region" description="Helical" evidence="6">
    <location>
        <begin position="89"/>
        <end position="113"/>
    </location>
</feature>
<evidence type="ECO:0000313" key="7">
    <source>
        <dbReference type="EMBL" id="HFH30057.1"/>
    </source>
</evidence>
<gene>
    <name evidence="7" type="ORF">ENS59_11215</name>
</gene>
<dbReference type="PANTHER" id="PTHR38601:SF1">
    <property type="entry name" value="HYDROGENASE-4 COMPONENT E"/>
    <property type="match status" value="1"/>
</dbReference>
<evidence type="ECO:0000256" key="1">
    <source>
        <dbReference type="ARBA" id="ARBA00004651"/>
    </source>
</evidence>
<dbReference type="EMBL" id="DSVL01000345">
    <property type="protein sequence ID" value="HFH30057.1"/>
    <property type="molecule type" value="Genomic_DNA"/>
</dbReference>
<keyword evidence="3 6" id="KW-0812">Transmembrane</keyword>
<evidence type="ECO:0000256" key="6">
    <source>
        <dbReference type="SAM" id="Phobius"/>
    </source>
</evidence>
<organism evidence="7">
    <name type="scientific">Gracilinema caldarium</name>
    <dbReference type="NCBI Taxonomy" id="215591"/>
    <lineage>
        <taxon>Bacteria</taxon>
        <taxon>Pseudomonadati</taxon>
        <taxon>Spirochaetota</taxon>
        <taxon>Spirochaetia</taxon>
        <taxon>Spirochaetales</taxon>
        <taxon>Breznakiellaceae</taxon>
        <taxon>Gracilinema</taxon>
    </lineage>
</organism>
<evidence type="ECO:0000256" key="2">
    <source>
        <dbReference type="ARBA" id="ARBA00022475"/>
    </source>
</evidence>